<dbReference type="InterPro" id="IPR001453">
    <property type="entry name" value="MoaB/Mog_dom"/>
</dbReference>
<dbReference type="GO" id="GO:0006777">
    <property type="term" value="P:Mo-molybdopterin cofactor biosynthetic process"/>
    <property type="evidence" value="ECO:0007669"/>
    <property type="project" value="UniProtKB-KW"/>
</dbReference>
<evidence type="ECO:0000256" key="1">
    <source>
        <dbReference type="ARBA" id="ARBA00005046"/>
    </source>
</evidence>
<dbReference type="PANTHER" id="PTHR43764">
    <property type="entry name" value="MOLYBDENUM COFACTOR BIOSYNTHESIS"/>
    <property type="match status" value="1"/>
</dbReference>
<accession>A0A062XWG7</accession>
<dbReference type="SUPFAM" id="SSF53218">
    <property type="entry name" value="Molybdenum cofactor biosynthesis proteins"/>
    <property type="match status" value="1"/>
</dbReference>
<dbReference type="InterPro" id="IPR011037">
    <property type="entry name" value="Pyrv_Knase-like_insert_dom_sf"/>
</dbReference>
<dbReference type="AlphaFoldDB" id="A0A062XWG7"/>
<dbReference type="InterPro" id="IPR036425">
    <property type="entry name" value="MoaB/Mog-like_dom_sf"/>
</dbReference>
<dbReference type="InterPro" id="IPR051920">
    <property type="entry name" value="MPT_Adenylyltrnsfr/MoaC-Rel"/>
</dbReference>
<dbReference type="STRING" id="1312852.EG19_02835"/>
<dbReference type="GO" id="GO:0030151">
    <property type="term" value="F:molybdenum ion binding"/>
    <property type="evidence" value="ECO:0007669"/>
    <property type="project" value="InterPro"/>
</dbReference>
<dbReference type="EMBL" id="JMFG01000017">
    <property type="protein sequence ID" value="KDA53769.1"/>
    <property type="molecule type" value="Genomic_DNA"/>
</dbReference>
<protein>
    <recommendedName>
        <fullName evidence="3">MOSC domain-containing protein</fullName>
    </recommendedName>
</protein>
<dbReference type="CDD" id="cd00886">
    <property type="entry name" value="MogA_MoaB"/>
    <property type="match status" value="1"/>
</dbReference>
<sequence length="320" mass="33576">MQGEVAFVCISEKKGTPKHAIPSGELVAGFGLAGDAHGGDWHRQVSLLDEADIDFMRSKGLNLKPGAFGENLVVRGLSLDSLGIGTRLAVGEARLEITQVGKECHTRCAIYYKTGDCIMPRAGLFARVVRGGPVAPGQSIQVERLVPREATVAAVVTVSDSASRGEAADTAGPAVQALLAEKLGAFVAEAAVVPDELAVIQKTLRDLASRGLDLILTVGGTGLGPRDVTPEATRGVIQREVPGLAEAMRAASAQRTPRAWLQRGVAGVVGRTLIVNLPGSRRAACENLEVILPLLPHAVALLRGHTAHPETDRERQEALA</sequence>
<dbReference type="Pfam" id="PF00994">
    <property type="entry name" value="MoCF_biosynth"/>
    <property type="match status" value="1"/>
</dbReference>
<dbReference type="Gene3D" id="2.40.33.20">
    <property type="entry name" value="PK beta-barrel domain-like"/>
    <property type="match status" value="1"/>
</dbReference>
<evidence type="ECO:0000313" key="4">
    <source>
        <dbReference type="EMBL" id="KDA53769.1"/>
    </source>
</evidence>
<reference evidence="4 5" key="1">
    <citation type="submission" date="2014-04" db="EMBL/GenBank/DDBJ databases">
        <title>The Genome Sequence of Thermoanaerobaculum aquaticum MP-01, The First Cultivated Group 23 Acidobacterium.</title>
        <authorList>
            <person name="Stamps B.W."/>
            <person name="Losey N.A."/>
            <person name="Lawson P.A."/>
            <person name="Stevenson B.S."/>
        </authorList>
    </citation>
    <scope>NUCLEOTIDE SEQUENCE [LARGE SCALE GENOMIC DNA]</scope>
    <source>
        <strain evidence="4 5">MP-01</strain>
    </source>
</reference>
<dbReference type="SMART" id="SM00852">
    <property type="entry name" value="MoCF_biosynth"/>
    <property type="match status" value="1"/>
</dbReference>
<dbReference type="GO" id="GO:0030170">
    <property type="term" value="F:pyridoxal phosphate binding"/>
    <property type="evidence" value="ECO:0007669"/>
    <property type="project" value="InterPro"/>
</dbReference>
<dbReference type="Gene3D" id="3.40.980.10">
    <property type="entry name" value="MoaB/Mog-like domain"/>
    <property type="match status" value="1"/>
</dbReference>
<dbReference type="Pfam" id="PF03473">
    <property type="entry name" value="MOSC"/>
    <property type="match status" value="1"/>
</dbReference>
<name>A0A062XWG7_9BACT</name>
<keyword evidence="2" id="KW-0501">Molybdenum cofactor biosynthesis</keyword>
<dbReference type="PANTHER" id="PTHR43764:SF1">
    <property type="entry name" value="MOLYBDOPTERIN MOLYBDOTRANSFERASE"/>
    <property type="match status" value="1"/>
</dbReference>
<dbReference type="SUPFAM" id="SSF50800">
    <property type="entry name" value="PK beta-barrel domain-like"/>
    <property type="match status" value="1"/>
</dbReference>
<organism evidence="4 5">
    <name type="scientific">Thermoanaerobaculum aquaticum</name>
    <dbReference type="NCBI Taxonomy" id="1312852"/>
    <lineage>
        <taxon>Bacteria</taxon>
        <taxon>Pseudomonadati</taxon>
        <taxon>Acidobacteriota</taxon>
        <taxon>Thermoanaerobaculia</taxon>
        <taxon>Thermoanaerobaculales</taxon>
        <taxon>Thermoanaerobaculaceae</taxon>
        <taxon>Thermoanaerobaculum</taxon>
    </lineage>
</organism>
<evidence type="ECO:0000256" key="2">
    <source>
        <dbReference type="ARBA" id="ARBA00023150"/>
    </source>
</evidence>
<dbReference type="InterPro" id="IPR005302">
    <property type="entry name" value="MoCF_Sase_C"/>
</dbReference>
<evidence type="ECO:0000313" key="5">
    <source>
        <dbReference type="Proteomes" id="UP000027284"/>
    </source>
</evidence>
<gene>
    <name evidence="4" type="ORF">EG19_02835</name>
</gene>
<dbReference type="OrthoDB" id="9784492at2"/>
<dbReference type="NCBIfam" id="TIGR00177">
    <property type="entry name" value="molyb_syn"/>
    <property type="match status" value="1"/>
</dbReference>
<comment type="pathway">
    <text evidence="1">Cofactor biosynthesis; molybdopterin biosynthesis.</text>
</comment>
<dbReference type="Proteomes" id="UP000027284">
    <property type="component" value="Unassembled WGS sequence"/>
</dbReference>
<keyword evidence="5" id="KW-1185">Reference proteome</keyword>
<feature type="domain" description="MOSC" evidence="3">
    <location>
        <begin position="19"/>
        <end position="143"/>
    </location>
</feature>
<comment type="caution">
    <text evidence="4">The sequence shown here is derived from an EMBL/GenBank/DDBJ whole genome shotgun (WGS) entry which is preliminary data.</text>
</comment>
<dbReference type="GO" id="GO:0003824">
    <property type="term" value="F:catalytic activity"/>
    <property type="evidence" value="ECO:0007669"/>
    <property type="project" value="InterPro"/>
</dbReference>
<evidence type="ECO:0000259" key="3">
    <source>
        <dbReference type="PROSITE" id="PS51340"/>
    </source>
</evidence>
<proteinExistence type="predicted"/>
<dbReference type="RefSeq" id="WP_038049030.1">
    <property type="nucleotide sequence ID" value="NZ_JMFG01000017.1"/>
</dbReference>
<dbReference type="PROSITE" id="PS51340">
    <property type="entry name" value="MOSC"/>
    <property type="match status" value="1"/>
</dbReference>